<reference evidence="7" key="1">
    <citation type="submission" date="2022-12" db="EMBL/GenBank/DDBJ databases">
        <title>Genome assemblies of Blomia tropicalis.</title>
        <authorList>
            <person name="Cui Y."/>
        </authorList>
    </citation>
    <scope>NUCLEOTIDE SEQUENCE</scope>
    <source>
        <tissue evidence="7">Adult mites</tissue>
    </source>
</reference>
<dbReference type="Gene3D" id="1.25.40.10">
    <property type="entry name" value="Tetratricopeptide repeat domain"/>
    <property type="match status" value="1"/>
</dbReference>
<dbReference type="InterPro" id="IPR039856">
    <property type="entry name" value="EMC2-like"/>
</dbReference>
<dbReference type="EMBL" id="JAPWDV010000001">
    <property type="protein sequence ID" value="KAJ6223598.1"/>
    <property type="molecule type" value="Genomic_DNA"/>
</dbReference>
<comment type="function">
    <text evidence="5">Part of the endoplasmic reticulum membrane protein complex (EMC) that enables the energy-independent insertion into endoplasmic reticulum membranes of newly synthesized membrane proteins.</text>
</comment>
<dbReference type="OMA" id="MSDQEGW"/>
<comment type="subcellular location">
    <subcellularLocation>
        <location evidence="5">Endoplasmic reticulum membrane</location>
        <topology evidence="5">Peripheral membrane protein</topology>
        <orientation evidence="5">Cytoplasmic side</orientation>
    </subcellularLocation>
</comment>
<protein>
    <recommendedName>
        <fullName evidence="5">ER membrane protein complex subunit 2</fullName>
    </recommendedName>
</protein>
<evidence type="ECO:0000256" key="5">
    <source>
        <dbReference type="RuleBase" id="RU367091"/>
    </source>
</evidence>
<dbReference type="AlphaFoldDB" id="A0A9Q0RPM8"/>
<sequence>MDPSEFTSLDEFISKLSTNDAKSLLQKWREENGRNSELVREIWLNPRLALPSSLGNDKWQILEQVCIAAMDLNDKALIKECLGQLQIKFPNSNRVKRLRMMANFELNERYEDALTEYNQMIISDETNSLLYKRKIAILIASKHFGEAIKALCEYLKKFLNDHEAWIQLANLYIREQEYSKAAFCLEELILTSPHNHLYHERYAEIQYTIGTNDALELSRAYFAQAVRLKSNSLRALYGLILASNALAILPKTSVQKKKEYQKTSTWASDQLTNIYKDNLNDSKQLAGLESALSSLQISTN</sequence>
<feature type="repeat" description="TPR" evidence="4">
    <location>
        <begin position="162"/>
        <end position="195"/>
    </location>
</feature>
<keyword evidence="3 4" id="KW-0802">TPR repeat</keyword>
<dbReference type="SUPFAM" id="SSF48452">
    <property type="entry name" value="TPR-like"/>
    <property type="match status" value="1"/>
</dbReference>
<dbReference type="Pfam" id="PF22890">
    <property type="entry name" value="TPR_EMC2"/>
    <property type="match status" value="1"/>
</dbReference>
<evidence type="ECO:0000256" key="2">
    <source>
        <dbReference type="ARBA" id="ARBA00022737"/>
    </source>
</evidence>
<dbReference type="Proteomes" id="UP001142055">
    <property type="component" value="Chromosome 1"/>
</dbReference>
<evidence type="ECO:0000313" key="7">
    <source>
        <dbReference type="EMBL" id="KAJ6223598.1"/>
    </source>
</evidence>
<accession>A0A9Q0RPM8</accession>
<dbReference type="InterPro" id="IPR019734">
    <property type="entry name" value="TPR_rpt"/>
</dbReference>
<keyword evidence="5" id="KW-0472">Membrane</keyword>
<feature type="domain" description="EMC2 TPR-like" evidence="6">
    <location>
        <begin position="103"/>
        <end position="212"/>
    </location>
</feature>
<dbReference type="PROSITE" id="PS50005">
    <property type="entry name" value="TPR"/>
    <property type="match status" value="1"/>
</dbReference>
<dbReference type="InterPro" id="IPR055217">
    <property type="entry name" value="TPR_EMC2"/>
</dbReference>
<evidence type="ECO:0000259" key="6">
    <source>
        <dbReference type="Pfam" id="PF22890"/>
    </source>
</evidence>
<proteinExistence type="inferred from homology"/>
<keyword evidence="8" id="KW-1185">Reference proteome</keyword>
<dbReference type="GO" id="GO:0072546">
    <property type="term" value="C:EMC complex"/>
    <property type="evidence" value="ECO:0007669"/>
    <property type="project" value="UniProtKB-UniRule"/>
</dbReference>
<comment type="caution">
    <text evidence="7">The sequence shown here is derived from an EMBL/GenBank/DDBJ whole genome shotgun (WGS) entry which is preliminary data.</text>
</comment>
<comment type="similarity">
    <text evidence="1 5">Belongs to the EMC2 family.</text>
</comment>
<name>A0A9Q0RPM8_BLOTA</name>
<keyword evidence="5" id="KW-0256">Endoplasmic reticulum</keyword>
<gene>
    <name evidence="7" type="ORF">RDWZM_002143</name>
</gene>
<comment type="subunit">
    <text evidence="5">Component of the ER membrane protein complex (EMC).</text>
</comment>
<keyword evidence="2" id="KW-0677">Repeat</keyword>
<evidence type="ECO:0000256" key="1">
    <source>
        <dbReference type="ARBA" id="ARBA00010361"/>
    </source>
</evidence>
<dbReference type="PANTHER" id="PTHR12760">
    <property type="entry name" value="TETRATRICOPEPTIDE REPEAT PROTEIN"/>
    <property type="match status" value="1"/>
</dbReference>
<evidence type="ECO:0000313" key="8">
    <source>
        <dbReference type="Proteomes" id="UP001142055"/>
    </source>
</evidence>
<organism evidence="7 8">
    <name type="scientific">Blomia tropicalis</name>
    <name type="common">Mite</name>
    <dbReference type="NCBI Taxonomy" id="40697"/>
    <lineage>
        <taxon>Eukaryota</taxon>
        <taxon>Metazoa</taxon>
        <taxon>Ecdysozoa</taxon>
        <taxon>Arthropoda</taxon>
        <taxon>Chelicerata</taxon>
        <taxon>Arachnida</taxon>
        <taxon>Acari</taxon>
        <taxon>Acariformes</taxon>
        <taxon>Sarcoptiformes</taxon>
        <taxon>Astigmata</taxon>
        <taxon>Glycyphagoidea</taxon>
        <taxon>Echimyopodidae</taxon>
        <taxon>Blomia</taxon>
    </lineage>
</organism>
<evidence type="ECO:0000256" key="4">
    <source>
        <dbReference type="PROSITE-ProRule" id="PRU00339"/>
    </source>
</evidence>
<evidence type="ECO:0000256" key="3">
    <source>
        <dbReference type="ARBA" id="ARBA00022803"/>
    </source>
</evidence>
<dbReference type="InterPro" id="IPR011990">
    <property type="entry name" value="TPR-like_helical_dom_sf"/>
</dbReference>